<proteinExistence type="predicted"/>
<dbReference type="EMBL" id="JAPDGR010000619">
    <property type="protein sequence ID" value="KAJ2988669.1"/>
    <property type="molecule type" value="Genomic_DNA"/>
</dbReference>
<protein>
    <submittedName>
        <fullName evidence="1">Uncharacterized protein</fullName>
    </submittedName>
</protein>
<evidence type="ECO:0000313" key="1">
    <source>
        <dbReference type="EMBL" id="KAJ2988669.1"/>
    </source>
</evidence>
<sequence>MAPSTNTSFASYVENQFTSYEKDRQMSSKQATYTTSNGAPQAHPYESQSISGPVTGGLEGSFNGTGKTHHFAVRSRDERIDWMRELMLAKALKQKGEGFESHSLPRRIDHEANGETHLHAENVVLKPLMLIGEGFVVVSKYPNSNLVALRQCNLDVNEQGACCYESDHYFTSDIFTWRGLIAMRMYQNSPILPWERGSLDYLTIGITPPPSFFFKLSQKPVSSTWEGRVFDLLPINRLPPPLDIVALSPNTVIREPDVLPGIQTQEWDDVDAAGSLGGEVTTVVAGAGLSTVKEGTDGASIGGHGVPVDTLAPPVGCRIR</sequence>
<reference evidence="1" key="1">
    <citation type="submission" date="2022-10" db="EMBL/GenBank/DDBJ databases">
        <title>Genome Sequence of Xylaria curta.</title>
        <authorList>
            <person name="Buettner E."/>
        </authorList>
    </citation>
    <scope>NUCLEOTIDE SEQUENCE</scope>
    <source>
        <strain evidence="1">Babe10</strain>
    </source>
</reference>
<accession>A0ACC1P9Z4</accession>
<comment type="caution">
    <text evidence="1">The sequence shown here is derived from an EMBL/GenBank/DDBJ whole genome shotgun (WGS) entry which is preliminary data.</text>
</comment>
<evidence type="ECO:0000313" key="2">
    <source>
        <dbReference type="Proteomes" id="UP001143856"/>
    </source>
</evidence>
<keyword evidence="2" id="KW-1185">Reference proteome</keyword>
<organism evidence="1 2">
    <name type="scientific">Xylaria curta</name>
    <dbReference type="NCBI Taxonomy" id="42375"/>
    <lineage>
        <taxon>Eukaryota</taxon>
        <taxon>Fungi</taxon>
        <taxon>Dikarya</taxon>
        <taxon>Ascomycota</taxon>
        <taxon>Pezizomycotina</taxon>
        <taxon>Sordariomycetes</taxon>
        <taxon>Xylariomycetidae</taxon>
        <taxon>Xylariales</taxon>
        <taxon>Xylariaceae</taxon>
        <taxon>Xylaria</taxon>
    </lineage>
</organism>
<gene>
    <name evidence="1" type="ORF">NUW58_g3855</name>
</gene>
<name>A0ACC1P9Z4_9PEZI</name>
<dbReference type="Proteomes" id="UP001143856">
    <property type="component" value="Unassembled WGS sequence"/>
</dbReference>